<name>A0ABX2ILN0_9RHOO</name>
<sequence length="308" mass="34827">MDAFVRNKCESELLAIFQEVCATLGTSISIESLPLSEGGLREYWKVYGENSVQINTTLTIFTVLVSIVSTALSRIPISDAEKDLREKTIQELTIEEKKLIVEEKRLALETLRSEIKKGAVSTKAIEEAVKAAESNVKIQSRRSNFYKNLNGHKKVTAVGFSAHDIINHDIVSEHLVRRTDFTKYILLDNSLPTETIDNAVIEIVAPVLKEGNFKWKGIYERETISFIMSDAEFKNSVLQKQISFQHGSCINCVLNIHRKFNEIGETEVTGYSVITVIDKTDGQSTIETPQGKRHREYKKLVMNQQVLF</sequence>
<gene>
    <name evidence="1" type="ORF">HJ583_012755</name>
</gene>
<accession>A0ABX2ILN0</accession>
<dbReference type="EMBL" id="JABCSC020000003">
    <property type="protein sequence ID" value="NSL55902.1"/>
    <property type="molecule type" value="Genomic_DNA"/>
</dbReference>
<keyword evidence="2" id="KW-1185">Reference proteome</keyword>
<proteinExistence type="predicted"/>
<evidence type="ECO:0000313" key="1">
    <source>
        <dbReference type="EMBL" id="NSL55902.1"/>
    </source>
</evidence>
<evidence type="ECO:0000313" key="2">
    <source>
        <dbReference type="Proteomes" id="UP000778523"/>
    </source>
</evidence>
<comment type="caution">
    <text evidence="1">The sequence shown here is derived from an EMBL/GenBank/DDBJ whole genome shotgun (WGS) entry which is preliminary data.</text>
</comment>
<organism evidence="1 2">
    <name type="scientific">Uliginosibacterium aquaticum</name>
    <dbReference type="NCBI Taxonomy" id="2731212"/>
    <lineage>
        <taxon>Bacteria</taxon>
        <taxon>Pseudomonadati</taxon>
        <taxon>Pseudomonadota</taxon>
        <taxon>Betaproteobacteria</taxon>
        <taxon>Rhodocyclales</taxon>
        <taxon>Zoogloeaceae</taxon>
        <taxon>Uliginosibacterium</taxon>
    </lineage>
</organism>
<protein>
    <submittedName>
        <fullName evidence="1">Uncharacterized protein</fullName>
    </submittedName>
</protein>
<dbReference type="RefSeq" id="WP_170022279.1">
    <property type="nucleotide sequence ID" value="NZ_JABCSC020000003.1"/>
</dbReference>
<dbReference type="Proteomes" id="UP000778523">
    <property type="component" value="Unassembled WGS sequence"/>
</dbReference>
<reference evidence="1 2" key="1">
    <citation type="submission" date="2020-06" db="EMBL/GenBank/DDBJ databases">
        <title>Draft genome of Uliginosibacterium sp. IMCC34675.</title>
        <authorList>
            <person name="Song J."/>
        </authorList>
    </citation>
    <scope>NUCLEOTIDE SEQUENCE [LARGE SCALE GENOMIC DNA]</scope>
    <source>
        <strain evidence="1 2">IMCC34675</strain>
    </source>
</reference>